<dbReference type="GeneID" id="33939726"/>
<evidence type="ECO:0000313" key="8">
    <source>
        <dbReference type="EMBL" id="AIJ08573.1"/>
    </source>
</evidence>
<reference evidence="8 9" key="1">
    <citation type="journal article" date="2012" name="PLoS ONE">
        <title>Edwardsiella comparative phylogenomics reveal the new intra/inter-species taxonomic relationships, virulence evolution and niche adaptation mechanisms.</title>
        <authorList>
            <person name="Yang M."/>
            <person name="Lv Y."/>
            <person name="Xiao J."/>
            <person name="Wu H."/>
            <person name="Zheng H."/>
            <person name="Liu Q."/>
            <person name="Zhang Y."/>
            <person name="Wang Q."/>
        </authorList>
    </citation>
    <scope>NUCLEOTIDE SEQUENCE [LARGE SCALE GENOMIC DNA]</scope>
    <source>
        <strain evidence="9">080813</strain>
    </source>
</reference>
<evidence type="ECO:0000256" key="5">
    <source>
        <dbReference type="ARBA" id="ARBA00023016"/>
    </source>
</evidence>
<evidence type="ECO:0000256" key="6">
    <source>
        <dbReference type="HAMAP-Rule" id="MF_01606"/>
    </source>
</evidence>
<dbReference type="Gene3D" id="1.20.120.520">
    <property type="entry name" value="nmb1532 protein domain like"/>
    <property type="match status" value="1"/>
</dbReference>
<dbReference type="GO" id="GO:0051409">
    <property type="term" value="P:response to nitrosative stress"/>
    <property type="evidence" value="ECO:0007669"/>
    <property type="project" value="UniProtKB-UniRule"/>
</dbReference>
<dbReference type="PANTHER" id="PTHR36438">
    <property type="entry name" value="IRON-SULFUR CLUSTER REPAIR PROTEIN YTFE"/>
    <property type="match status" value="1"/>
</dbReference>
<organism evidence="8 9">
    <name type="scientific">Edwardsiella anguillarum ET080813</name>
    <dbReference type="NCBI Taxonomy" id="667120"/>
    <lineage>
        <taxon>Bacteria</taxon>
        <taxon>Pseudomonadati</taxon>
        <taxon>Pseudomonadota</taxon>
        <taxon>Gammaproteobacteria</taxon>
        <taxon>Enterobacterales</taxon>
        <taxon>Hafniaceae</taxon>
        <taxon>Edwardsiella</taxon>
    </lineage>
</organism>
<accession>A0A076LPQ9</accession>
<comment type="similarity">
    <text evidence="6">Belongs to the RIC family. YtfE subfamily.</text>
</comment>
<keyword evidence="4 6" id="KW-0408">Iron</keyword>
<proteinExistence type="inferred from homology"/>
<evidence type="ECO:0000256" key="1">
    <source>
        <dbReference type="ARBA" id="ARBA00004496"/>
    </source>
</evidence>
<protein>
    <recommendedName>
        <fullName evidence="6">Iron-sulfur cluster repair protein YtfE</fullName>
    </recommendedName>
</protein>
<keyword evidence="3 6" id="KW-0479">Metal-binding</keyword>
<dbReference type="CDD" id="cd12108">
    <property type="entry name" value="Hr-like"/>
    <property type="match status" value="1"/>
</dbReference>
<sequence length="221" mass="25097">MTYRDRPLGELAISIPRAARLFRHHALDFCCGGKQTLQRAAARQSLDLAMLECQLAELDSAPQPRRDWQQAPLAELTAFIVTRYHQRHREQLPELVLMAQKVERVHTDKTGCPRGLAKQLDALRQELDSHMMKEERILFPLIDQGEGARCQGPISVMEHEHRDAGEQLEVIRFLTDNMTPPVGACTTWRALYAGISELINDLMEHISLENNLLFPRALGDG</sequence>
<gene>
    <name evidence="8" type="primary">norA</name>
    <name evidence="6" type="synonym">ytfE</name>
    <name evidence="8" type="ORF">ETEE_2129</name>
</gene>
<dbReference type="GO" id="GO:0030091">
    <property type="term" value="P:protein repair"/>
    <property type="evidence" value="ECO:0007669"/>
    <property type="project" value="UniProtKB-UniRule"/>
</dbReference>
<dbReference type="Pfam" id="PF01814">
    <property type="entry name" value="Hemerythrin"/>
    <property type="match status" value="1"/>
</dbReference>
<dbReference type="Pfam" id="PF04405">
    <property type="entry name" value="ScdA_N"/>
    <property type="match status" value="1"/>
</dbReference>
<dbReference type="GO" id="GO:0046872">
    <property type="term" value="F:metal ion binding"/>
    <property type="evidence" value="ECO:0007669"/>
    <property type="project" value="UniProtKB-KW"/>
</dbReference>
<evidence type="ECO:0000256" key="2">
    <source>
        <dbReference type="ARBA" id="ARBA00022490"/>
    </source>
</evidence>
<dbReference type="GO" id="GO:0005737">
    <property type="term" value="C:cytoplasm"/>
    <property type="evidence" value="ECO:0007669"/>
    <property type="project" value="UniProtKB-SubCell"/>
</dbReference>
<evidence type="ECO:0000256" key="3">
    <source>
        <dbReference type="ARBA" id="ARBA00022723"/>
    </source>
</evidence>
<evidence type="ECO:0000313" key="9">
    <source>
        <dbReference type="Proteomes" id="UP000028681"/>
    </source>
</evidence>
<comment type="subunit">
    <text evidence="6">Homodimer.</text>
</comment>
<comment type="function">
    <text evidence="6">Di-iron-containing protein involved in the repair of iron-sulfur clusters damaged by oxidative and nitrosative stress conditions.</text>
</comment>
<dbReference type="HOGENOM" id="CLU_076075_2_0_6"/>
<dbReference type="InterPro" id="IPR023742">
    <property type="entry name" value="FeS-repair_YftE"/>
</dbReference>
<feature type="domain" description="Hemerythrin-like" evidence="7">
    <location>
        <begin position="80"/>
        <end position="217"/>
    </location>
</feature>
<dbReference type="Proteomes" id="UP000028681">
    <property type="component" value="Chromosome"/>
</dbReference>
<keyword evidence="5 6" id="KW-0346">Stress response</keyword>
<dbReference type="AlphaFoldDB" id="A0A076LPQ9"/>
<evidence type="ECO:0000256" key="4">
    <source>
        <dbReference type="ARBA" id="ARBA00023004"/>
    </source>
</evidence>
<evidence type="ECO:0000259" key="7">
    <source>
        <dbReference type="Pfam" id="PF01814"/>
    </source>
</evidence>
<dbReference type="NCBIfam" id="TIGR03652">
    <property type="entry name" value="FeS_repair_RIC"/>
    <property type="match status" value="1"/>
</dbReference>
<dbReference type="NCBIfam" id="NF008221">
    <property type="entry name" value="PRK10992.1"/>
    <property type="match status" value="1"/>
</dbReference>
<dbReference type="EMBL" id="CP006664">
    <property type="protein sequence ID" value="AIJ08573.1"/>
    <property type="molecule type" value="Genomic_DNA"/>
</dbReference>
<comment type="subcellular location">
    <subcellularLocation>
        <location evidence="1 6">Cytoplasm</location>
    </subcellularLocation>
</comment>
<dbReference type="InterPro" id="IPR012312">
    <property type="entry name" value="Hemerythrin-like"/>
</dbReference>
<dbReference type="KEGG" id="ete:ETEE_2129"/>
<dbReference type="GO" id="GO:0006979">
    <property type="term" value="P:response to oxidative stress"/>
    <property type="evidence" value="ECO:0007669"/>
    <property type="project" value="UniProtKB-UniRule"/>
</dbReference>
<dbReference type="PANTHER" id="PTHR36438:SF1">
    <property type="entry name" value="IRON-SULFUR CLUSTER REPAIR PROTEIN YTFE"/>
    <property type="match status" value="1"/>
</dbReference>
<name>A0A076LPQ9_9GAMM</name>
<dbReference type="HAMAP" id="MF_01606">
    <property type="entry name" value="RIC_YtfE"/>
    <property type="match status" value="1"/>
</dbReference>
<dbReference type="RefSeq" id="WP_034162909.1">
    <property type="nucleotide sequence ID" value="NZ_CP006664.1"/>
</dbReference>
<keyword evidence="2 6" id="KW-0963">Cytoplasm</keyword>
<dbReference type="InterPro" id="IPR019903">
    <property type="entry name" value="RIC_family"/>
</dbReference>